<sequence length="293" mass="32529">MITPGPSPPDTERTRRLLHELEVHQIELEMQNEELRKSRALVEAALARYTELYDFSPLAYFSLDRKGTILQTNLAGARLLGVERARLTRGQLGAFIAPHDLPGLNAFLGQVLDARPAPARELRLAGNHEPPRIVSIEATLAHDGLGCNAVVTDITTLKAQQQQLERIAHYDLLTNLPNRVLLADRLQHAMLQCQRRGRSLAVAYLDLDGFKEVNDRHGHKVGDDLLVILAQRMKAALRGGDTWPASAATSSSPCWSTSNTCGTPRRCSSACWHPLRHRFRWPAPRSRCPPASA</sequence>
<dbReference type="InterPro" id="IPR035965">
    <property type="entry name" value="PAS-like_dom_sf"/>
</dbReference>
<organism evidence="4 5">
    <name type="scientific">Thauera aminoaromatica S2</name>
    <dbReference type="NCBI Taxonomy" id="1234381"/>
    <lineage>
        <taxon>Bacteria</taxon>
        <taxon>Pseudomonadati</taxon>
        <taxon>Pseudomonadota</taxon>
        <taxon>Betaproteobacteria</taxon>
        <taxon>Rhodocyclales</taxon>
        <taxon>Zoogloeaceae</taxon>
        <taxon>Thauera</taxon>
    </lineage>
</organism>
<dbReference type="NCBIfam" id="TIGR00254">
    <property type="entry name" value="GGDEF"/>
    <property type="match status" value="1"/>
</dbReference>
<reference evidence="4 5" key="1">
    <citation type="submission" date="2012-09" db="EMBL/GenBank/DDBJ databases">
        <title>Draft Genome Sequences of 6 Strains from Genus Thauera.</title>
        <authorList>
            <person name="Liu B."/>
            <person name="Shapleigh J.P."/>
            <person name="Frostegard A.H."/>
        </authorList>
    </citation>
    <scope>NUCLEOTIDE SEQUENCE [LARGE SCALE GENOMIC DNA]</scope>
    <source>
        <strain evidence="4 5">S2</strain>
    </source>
</reference>
<dbReference type="SUPFAM" id="SSF55785">
    <property type="entry name" value="PYP-like sensor domain (PAS domain)"/>
    <property type="match status" value="1"/>
</dbReference>
<dbReference type="InterPro" id="IPR052163">
    <property type="entry name" value="DGC-Regulatory_Protein"/>
</dbReference>
<evidence type="ECO:0000313" key="5">
    <source>
        <dbReference type="Proteomes" id="UP000013042"/>
    </source>
</evidence>
<evidence type="ECO:0000256" key="1">
    <source>
        <dbReference type="SAM" id="Coils"/>
    </source>
</evidence>
<dbReference type="SUPFAM" id="SSF55073">
    <property type="entry name" value="Nucleotide cyclase"/>
    <property type="match status" value="1"/>
</dbReference>
<dbReference type="AlphaFoldDB" id="N6Z0V0"/>
<dbReference type="InterPro" id="IPR029787">
    <property type="entry name" value="Nucleotide_cyclase"/>
</dbReference>
<comment type="caution">
    <text evidence="4">The sequence shown here is derived from an EMBL/GenBank/DDBJ whole genome shotgun (WGS) entry which is preliminary data.</text>
</comment>
<name>N6Z0V0_THASP</name>
<keyword evidence="1" id="KW-0175">Coiled coil</keyword>
<dbReference type="SMART" id="SM00267">
    <property type="entry name" value="GGDEF"/>
    <property type="match status" value="1"/>
</dbReference>
<proteinExistence type="predicted"/>
<accession>N6Z0V0</accession>
<protein>
    <submittedName>
        <fullName evidence="4">PAS/PAC sensor-containing diguanylate cyclase</fullName>
    </submittedName>
</protein>
<dbReference type="PROSITE" id="PS50112">
    <property type="entry name" value="PAS"/>
    <property type="match status" value="1"/>
</dbReference>
<dbReference type="InterPro" id="IPR043128">
    <property type="entry name" value="Rev_trsase/Diguanyl_cyclase"/>
</dbReference>
<dbReference type="Pfam" id="PF00990">
    <property type="entry name" value="GGDEF"/>
    <property type="match status" value="1"/>
</dbReference>
<dbReference type="CDD" id="cd00130">
    <property type="entry name" value="PAS"/>
    <property type="match status" value="1"/>
</dbReference>
<feature type="domain" description="PAS" evidence="2">
    <location>
        <begin position="45"/>
        <end position="115"/>
    </location>
</feature>
<dbReference type="PANTHER" id="PTHR46663:SF2">
    <property type="entry name" value="GGDEF DOMAIN-CONTAINING PROTEIN"/>
    <property type="match status" value="1"/>
</dbReference>
<dbReference type="Gene3D" id="3.30.450.20">
    <property type="entry name" value="PAS domain"/>
    <property type="match status" value="1"/>
</dbReference>
<dbReference type="InterPro" id="IPR000014">
    <property type="entry name" value="PAS"/>
</dbReference>
<dbReference type="PROSITE" id="PS50887">
    <property type="entry name" value="GGDEF"/>
    <property type="match status" value="1"/>
</dbReference>
<dbReference type="Gene3D" id="3.30.70.270">
    <property type="match status" value="1"/>
</dbReference>
<dbReference type="EMBL" id="AMXD01000010">
    <property type="protein sequence ID" value="ENO88028.1"/>
    <property type="molecule type" value="Genomic_DNA"/>
</dbReference>
<evidence type="ECO:0000259" key="3">
    <source>
        <dbReference type="PROSITE" id="PS50887"/>
    </source>
</evidence>
<evidence type="ECO:0000259" key="2">
    <source>
        <dbReference type="PROSITE" id="PS50112"/>
    </source>
</evidence>
<gene>
    <name evidence="4" type="ORF">C665_03382</name>
</gene>
<dbReference type="InterPro" id="IPR000160">
    <property type="entry name" value="GGDEF_dom"/>
</dbReference>
<dbReference type="CDD" id="cd01949">
    <property type="entry name" value="GGDEF"/>
    <property type="match status" value="1"/>
</dbReference>
<dbReference type="NCBIfam" id="TIGR00229">
    <property type="entry name" value="sensory_box"/>
    <property type="match status" value="1"/>
</dbReference>
<evidence type="ECO:0000313" key="4">
    <source>
        <dbReference type="EMBL" id="ENO88028.1"/>
    </source>
</evidence>
<dbReference type="PANTHER" id="PTHR46663">
    <property type="entry name" value="DIGUANYLATE CYCLASE DGCT-RELATED"/>
    <property type="match status" value="1"/>
</dbReference>
<feature type="coiled-coil region" evidence="1">
    <location>
        <begin position="18"/>
        <end position="48"/>
    </location>
</feature>
<dbReference type="Proteomes" id="UP000013042">
    <property type="component" value="Unassembled WGS sequence"/>
</dbReference>
<feature type="domain" description="GGDEF" evidence="3">
    <location>
        <begin position="198"/>
        <end position="293"/>
    </location>
</feature>